<dbReference type="GO" id="GO:0010181">
    <property type="term" value="F:FMN binding"/>
    <property type="evidence" value="ECO:0007669"/>
    <property type="project" value="InterPro"/>
</dbReference>
<evidence type="ECO:0000259" key="2">
    <source>
        <dbReference type="PROSITE" id="PS50902"/>
    </source>
</evidence>
<dbReference type="InterPro" id="IPR008254">
    <property type="entry name" value="Flavodoxin/NO_synth"/>
</dbReference>
<dbReference type="InterPro" id="IPR029039">
    <property type="entry name" value="Flavoprotein-like_sf"/>
</dbReference>
<accession>A0A1J5PYX9</accession>
<sequence length="173" mass="18176">MRALVIVESSFGNTRAVAEAIAEGLASGADVQVQDVDDGPAELPGDIDLLVVGGPTQAFGLSRAGTRASAVTGREPLAHDGRGLREWLDGLRPARTGVSAAAFDTRINSPKVPGSAARAARRRLARLEFEVVAPPESFFVTGREGPLAPGELDRARSWGRDLASSEPRTHRTA</sequence>
<dbReference type="SUPFAM" id="SSF52218">
    <property type="entry name" value="Flavoproteins"/>
    <property type="match status" value="1"/>
</dbReference>
<comment type="caution">
    <text evidence="3">The sequence shown here is derived from an EMBL/GenBank/DDBJ whole genome shotgun (WGS) entry which is preliminary data.</text>
</comment>
<gene>
    <name evidence="3" type="ORF">GALL_455760</name>
</gene>
<dbReference type="EMBL" id="MLJW01003126">
    <property type="protein sequence ID" value="OIQ72796.1"/>
    <property type="molecule type" value="Genomic_DNA"/>
</dbReference>
<feature type="region of interest" description="Disordered" evidence="1">
    <location>
        <begin position="143"/>
        <end position="173"/>
    </location>
</feature>
<name>A0A1J5PYX9_9ZZZZ</name>
<protein>
    <recommendedName>
        <fullName evidence="2">Flavodoxin-like domain-containing protein</fullName>
    </recommendedName>
</protein>
<reference evidence="3" key="1">
    <citation type="submission" date="2016-10" db="EMBL/GenBank/DDBJ databases">
        <title>Sequence of Gallionella enrichment culture.</title>
        <authorList>
            <person name="Poehlein A."/>
            <person name="Muehling M."/>
            <person name="Daniel R."/>
        </authorList>
    </citation>
    <scope>NUCLEOTIDE SEQUENCE</scope>
</reference>
<proteinExistence type="predicted"/>
<dbReference type="PROSITE" id="PS50902">
    <property type="entry name" value="FLAVODOXIN_LIKE"/>
    <property type="match status" value="1"/>
</dbReference>
<dbReference type="Gene3D" id="3.40.50.360">
    <property type="match status" value="1"/>
</dbReference>
<dbReference type="AlphaFoldDB" id="A0A1J5PYX9"/>
<dbReference type="Pfam" id="PF00258">
    <property type="entry name" value="Flavodoxin_1"/>
    <property type="match status" value="1"/>
</dbReference>
<evidence type="ECO:0000256" key="1">
    <source>
        <dbReference type="SAM" id="MobiDB-lite"/>
    </source>
</evidence>
<feature type="domain" description="Flavodoxin-like" evidence="2">
    <location>
        <begin position="3"/>
        <end position="163"/>
    </location>
</feature>
<organism evidence="3">
    <name type="scientific">mine drainage metagenome</name>
    <dbReference type="NCBI Taxonomy" id="410659"/>
    <lineage>
        <taxon>unclassified sequences</taxon>
        <taxon>metagenomes</taxon>
        <taxon>ecological metagenomes</taxon>
    </lineage>
</organism>
<evidence type="ECO:0000313" key="3">
    <source>
        <dbReference type="EMBL" id="OIQ72796.1"/>
    </source>
</evidence>